<dbReference type="AlphaFoldDB" id="A0A0L6UL93"/>
<reference evidence="2 3" key="1">
    <citation type="submission" date="2015-08" db="EMBL/GenBank/DDBJ databases">
        <title>Next Generation Sequencing and Analysis of the Genome of Puccinia sorghi L Schw, the Causal Agent of Maize Common Rust.</title>
        <authorList>
            <person name="Rochi L."/>
            <person name="Burguener G."/>
            <person name="Darino M."/>
            <person name="Turjanski A."/>
            <person name="Kreff E."/>
            <person name="Dieguez M.J."/>
            <person name="Sacco F."/>
        </authorList>
    </citation>
    <scope>NUCLEOTIDE SEQUENCE [LARGE SCALE GENOMIC DNA]</scope>
    <source>
        <strain evidence="2 3">RO10H11247</strain>
    </source>
</reference>
<evidence type="ECO:0000313" key="2">
    <source>
        <dbReference type="EMBL" id="KNZ49306.1"/>
    </source>
</evidence>
<evidence type="ECO:0000256" key="1">
    <source>
        <dbReference type="SAM" id="MobiDB-lite"/>
    </source>
</evidence>
<protein>
    <submittedName>
        <fullName evidence="2">Uncharacterized protein</fullName>
    </submittedName>
</protein>
<dbReference type="Proteomes" id="UP000037035">
    <property type="component" value="Unassembled WGS sequence"/>
</dbReference>
<proteinExistence type="predicted"/>
<evidence type="ECO:0000313" key="3">
    <source>
        <dbReference type="Proteomes" id="UP000037035"/>
    </source>
</evidence>
<name>A0A0L6UL93_9BASI</name>
<keyword evidence="3" id="KW-1185">Reference proteome</keyword>
<accession>A0A0L6UL93</accession>
<comment type="caution">
    <text evidence="2">The sequence shown here is derived from an EMBL/GenBank/DDBJ whole genome shotgun (WGS) entry which is preliminary data.</text>
</comment>
<feature type="compositionally biased region" description="Polar residues" evidence="1">
    <location>
        <begin position="279"/>
        <end position="288"/>
    </location>
</feature>
<feature type="region of interest" description="Disordered" evidence="1">
    <location>
        <begin position="214"/>
        <end position="288"/>
    </location>
</feature>
<dbReference type="VEuPathDB" id="FungiDB:VP01_509g1"/>
<gene>
    <name evidence="2" type="ORF">VP01_509g1</name>
</gene>
<sequence length="1129" mass="127661">MSDHGNSTMSTAHSFVASKIKTHQTQVTAQHLPLIVELLRCQKRSVTFQVLIQKRTPRTNYLPVNLPKISVEQELGIGEDISSNFGQASAQVSSLILSHDVCEAYLERGSSYEQPSYAPRIRMTPARIRRTSIRIISQTPVDASVVRDGSNGPAGVNVRNGGRDMAPAAGPSLRDISPTTSTFWISTGYDPACCSSRDSLPHLHGILPLRPAATGSIRDMPRHKGESTAPPRDIFPSVDSHARPAAPIARRGLKKETIGRRTRKEKKKTGYDPIKGPSHRTSPNPFHSSSYWHLRPRLTIGATALVCKSTPRHISRGDGVDSGSCRGIYLEGMASTRDHAGPYPVEIHGRRPHLPGKGLIFMGYISLSTGVNSVLRGCSPEYKRCQWNGIIAPSTCILRSWRAKAWTHIHLRRRQLYHREVSIRMAKDLIVNPTIKMHGFYFRRTDVPQRYHLTSLCTSFVTSTRALHIWKGGDEISLGFWCVGRMNAYLRYIREQSSKLQRAYCRTSWPHQNMFPDVGQRNYTRNNRHIKPLLSLLEYFVLGFQSVWIEHELRRTLTIWTDGTREGEEGIRLQYRSMALMMCLATLSGKREKCSAGKPCKGLKTIGRRGKLRGRARPFMLRPRPGRRSSRDAELSGLSLWPSTVCQCSAQTAIARLAWYAFRLRAVPPQFNMGLCSLLSILAVVHLYTLNDLSMGSWPAFPNPLLQSRAMDSPVLSCYPVHLGECAFRFYFESSHTEQQRHSEGTQGMVIQLNNSFVSMFSLFINPSWAQDIVRLCGHQPSNKTCGSASSPMVFFVHRSTSCKRIESHKLPFGPASVLALVFKQQLQIFQHYCNGMVIDVRFFTRFLLGLFLTCNLRVPWGTLISNAPHELWLGRLKLLFRLFNYHCYHRLFPWLSSSHHQELNNVQHPSQKVANKKIAVSIISIPTSPLRDSLCVSFRFSIVLFTSNPINTSRPISLNSLRAVELRTNELKITSLKGHKQERRTQCTSVHGGQPEEFQADTHALPFRTRERRIRGDMTGAAVRCEENASSACSLPLQLRILSILRQPIVSSYSVFLIWSPVAPDPTRPELRVPKRTAPGPEIRKDQEAQWISNSRCALHTIKIIKMLFILGDLDFHCLYQMHMQGRY</sequence>
<organism evidence="2 3">
    <name type="scientific">Puccinia sorghi</name>
    <dbReference type="NCBI Taxonomy" id="27349"/>
    <lineage>
        <taxon>Eukaryota</taxon>
        <taxon>Fungi</taxon>
        <taxon>Dikarya</taxon>
        <taxon>Basidiomycota</taxon>
        <taxon>Pucciniomycotina</taxon>
        <taxon>Pucciniomycetes</taxon>
        <taxon>Pucciniales</taxon>
        <taxon>Pucciniaceae</taxon>
        <taxon>Puccinia</taxon>
    </lineage>
</organism>
<dbReference type="EMBL" id="LAVV01010275">
    <property type="protein sequence ID" value="KNZ49306.1"/>
    <property type="molecule type" value="Genomic_DNA"/>
</dbReference>